<evidence type="ECO:0000313" key="2">
    <source>
        <dbReference type="EMBL" id="MDM7859618.1"/>
    </source>
</evidence>
<proteinExistence type="predicted"/>
<organism evidence="2 3">
    <name type="scientific">Alteromonas arenosi</name>
    <dbReference type="NCBI Taxonomy" id="3055817"/>
    <lineage>
        <taxon>Bacteria</taxon>
        <taxon>Pseudomonadati</taxon>
        <taxon>Pseudomonadota</taxon>
        <taxon>Gammaproteobacteria</taxon>
        <taxon>Alteromonadales</taxon>
        <taxon>Alteromonadaceae</taxon>
        <taxon>Alteromonas/Salinimonas group</taxon>
        <taxon>Alteromonas</taxon>
    </lineage>
</organism>
<accession>A0ABT7STU1</accession>
<dbReference type="EMBL" id="JAUCBP010000002">
    <property type="protein sequence ID" value="MDM7859618.1"/>
    <property type="molecule type" value="Genomic_DNA"/>
</dbReference>
<evidence type="ECO:0000313" key="3">
    <source>
        <dbReference type="Proteomes" id="UP001234343"/>
    </source>
</evidence>
<evidence type="ECO:0000256" key="1">
    <source>
        <dbReference type="SAM" id="SignalP"/>
    </source>
</evidence>
<protein>
    <submittedName>
        <fullName evidence="2">TIGR03016 family PEP-CTERM system-associated outer membrane protein</fullName>
    </submittedName>
</protein>
<keyword evidence="1" id="KW-0732">Signal</keyword>
<sequence length="535" mass="60528">MKQALTLVALSVLAHTANADFTFSPALEVGYVNQNAKSQTTDRINLESISIDPSLVVNYNSRHFDAQWIGRNQYLIRSGNGDSFEDSFPEYSYVGELDVIDNVLTINANGALNYRNIEPSSYLVSDRFLDPDLLSKNRNNNIRATVTLNRLPFVEFNGSVGFTDLDSEQQNFSQNNLDAETFSFNSRISQGSGFKNFVFNVDSSFETTDSTSDTQQTRGRATNFDSRTVDANVVYRLIGDFGLSARARLEANKYDGITGSNSSFSYDSYGLGVAYFLSPNRSISITANVSDEDDAESESFIGVDLAWAFSARSRISANYGRRFFGESGNLQFSYNTKSLRTRLQYSERLTTFSRLVSDIESQGLFVCDSDNIEIGECFQPSSLNPQLEPGQTFVEFSEQVVDITEEPILNKSTTASLGYSNGRLSTTVEFRYTNPEYLARQREQINYLTNWVINWDLGPRTDLRTQLSYSENYQQSAVERQDFEDTIIRVSSAVRYRVNQDLSTELELRVLDRDSNITGRVIRDRRVSFTLRYDF</sequence>
<comment type="caution">
    <text evidence="2">The sequence shown here is derived from an EMBL/GenBank/DDBJ whole genome shotgun (WGS) entry which is preliminary data.</text>
</comment>
<dbReference type="RefSeq" id="WP_289363688.1">
    <property type="nucleotide sequence ID" value="NZ_JAUCBP010000002.1"/>
</dbReference>
<name>A0ABT7STU1_9ALTE</name>
<dbReference type="Proteomes" id="UP001234343">
    <property type="component" value="Unassembled WGS sequence"/>
</dbReference>
<keyword evidence="3" id="KW-1185">Reference proteome</keyword>
<dbReference type="NCBIfam" id="TIGR03016">
    <property type="entry name" value="pepcterm_hypo_1"/>
    <property type="match status" value="1"/>
</dbReference>
<reference evidence="2 3" key="1">
    <citation type="submission" date="2023-06" db="EMBL/GenBank/DDBJ databases">
        <title>Alteromonas sp. ASW11-36 isolated from intertidal sand.</title>
        <authorList>
            <person name="Li Y."/>
        </authorList>
    </citation>
    <scope>NUCLEOTIDE SEQUENCE [LARGE SCALE GENOMIC DNA]</scope>
    <source>
        <strain evidence="2 3">ASW11-36</strain>
    </source>
</reference>
<feature type="signal peptide" evidence="1">
    <location>
        <begin position="1"/>
        <end position="19"/>
    </location>
</feature>
<gene>
    <name evidence="2" type="ORF">QTP81_03225</name>
</gene>
<feature type="chain" id="PRO_5045958910" evidence="1">
    <location>
        <begin position="20"/>
        <end position="535"/>
    </location>
</feature>
<dbReference type="InterPro" id="IPR017467">
    <property type="entry name" value="CHP03016_PEP-CTERM"/>
</dbReference>